<dbReference type="AlphaFoldDB" id="F8NPF6"/>
<keyword evidence="2" id="KW-0677">Repeat</keyword>
<dbReference type="Pfam" id="PF00400">
    <property type="entry name" value="WD40"/>
    <property type="match status" value="2"/>
</dbReference>
<dbReference type="Gene3D" id="2.130.10.10">
    <property type="entry name" value="YVTN repeat-like/Quinoprotein amine dehydrogenase"/>
    <property type="match status" value="2"/>
</dbReference>
<dbReference type="PROSITE" id="PS50294">
    <property type="entry name" value="WD_REPEATS_REGION"/>
    <property type="match status" value="1"/>
</dbReference>
<keyword evidence="1 3" id="KW-0853">WD repeat</keyword>
<dbReference type="InterPro" id="IPR015943">
    <property type="entry name" value="WD40/YVTN_repeat-like_dom_sf"/>
</dbReference>
<evidence type="ECO:0000313" key="4">
    <source>
        <dbReference type="EMBL" id="EGO27166.1"/>
    </source>
</evidence>
<dbReference type="RefSeq" id="XP_007315257.1">
    <property type="nucleotide sequence ID" value="XM_007315195.1"/>
</dbReference>
<dbReference type="SMART" id="SM00320">
    <property type="entry name" value="WD40"/>
    <property type="match status" value="5"/>
</dbReference>
<dbReference type="EMBL" id="GL945431">
    <property type="protein sequence ID" value="EGO27166.1"/>
    <property type="molecule type" value="Genomic_DNA"/>
</dbReference>
<dbReference type="HOGENOM" id="CLU_037323_0_0_1"/>
<dbReference type="InterPro" id="IPR001680">
    <property type="entry name" value="WD40_rpt"/>
</dbReference>
<dbReference type="GeneID" id="18818029"/>
<evidence type="ECO:0000256" key="3">
    <source>
        <dbReference type="PROSITE-ProRule" id="PRU00221"/>
    </source>
</evidence>
<evidence type="ECO:0000256" key="1">
    <source>
        <dbReference type="ARBA" id="ARBA00022574"/>
    </source>
</evidence>
<accession>F8NPF6</accession>
<sequence length="405" mass="43806">MSLLESPSLQPIYASAKTSSLSAQSYVLSLTSVGNQYAASASAPSNTIHLFDKSSLQEIHTLPGHSTATTYLRTAKALAGSYHETLLSSGKDGCVKAWDHRSGSASIKMSTSGRSRALLSCDVSSDGLTVAAGTDLQAEDALILYWDPRNPVAPLRTHGSTHSDDITAVHFAKHDISPFRNVLLSASSDGLISTSDADEEDEDEAVLSIGNWGCSISQAGWIQSPSDIRAWAASDMETFSCWSNELDLLQDQDIRGPSIHNIERTWVTDYLITCLSSHRSNGQLGVFVGSNEGDVALISSNDLSNSSSPWSLHGLWTGGHVGVVRSLLWDEQNSVIVTGGEDSKINLWSCPFLEDFGLASEIKQEGDVDMEVEMGLGARSPSSRKREWDVRMNVDDEQLGKRVRR</sequence>
<dbReference type="InterPro" id="IPR039328">
    <property type="entry name" value="WDR89"/>
</dbReference>
<dbReference type="SUPFAM" id="SSF50978">
    <property type="entry name" value="WD40 repeat-like"/>
    <property type="match status" value="1"/>
</dbReference>
<reference evidence="4" key="1">
    <citation type="submission" date="2011-04" db="EMBL/GenBank/DDBJ databases">
        <title>Evolution of plant cell wall degrading machinery underlies the functional diversity of forest fungi.</title>
        <authorList>
            <consortium name="US DOE Joint Genome Institute (JGI-PGF)"/>
            <person name="Eastwood D.C."/>
            <person name="Floudas D."/>
            <person name="Binder M."/>
            <person name="Majcherczyk A."/>
            <person name="Schneider P."/>
            <person name="Aerts A."/>
            <person name="Asiegbu F.O."/>
            <person name="Baker S.E."/>
            <person name="Barry K."/>
            <person name="Bendiksby M."/>
            <person name="Blumentritt M."/>
            <person name="Coutinho P.M."/>
            <person name="Cullen D."/>
            <person name="Cullen D."/>
            <person name="Gathman A."/>
            <person name="Goodell B."/>
            <person name="Henrissat B."/>
            <person name="Ihrmark K."/>
            <person name="Kauserud H."/>
            <person name="Kohler A."/>
            <person name="LaButti K."/>
            <person name="Lapidus A."/>
            <person name="Lavin J.L."/>
            <person name="Lee Y.-H."/>
            <person name="Lindquist E."/>
            <person name="Lilly W."/>
            <person name="Lucas S."/>
            <person name="Morin E."/>
            <person name="Murat C."/>
            <person name="Oguiza J.A."/>
            <person name="Park J."/>
            <person name="Pisabarro A.G."/>
            <person name="Riley R."/>
            <person name="Rosling A."/>
            <person name="Salamov A."/>
            <person name="Schmidt O."/>
            <person name="Schmutz J."/>
            <person name="Skrede I."/>
            <person name="Stenlid J."/>
            <person name="Wiebenga A."/>
            <person name="Xie X."/>
            <person name="Kues U."/>
            <person name="Hibbett D.S."/>
            <person name="Hoffmeister D."/>
            <person name="Hogberg N."/>
            <person name="Martin F."/>
            <person name="Grigoriev I.V."/>
            <person name="Watkinson S.C."/>
        </authorList>
    </citation>
    <scope>NUCLEOTIDE SEQUENCE</scope>
    <source>
        <strain evidence="4">S7.9</strain>
    </source>
</reference>
<organism>
    <name type="scientific">Serpula lacrymans var. lacrymans (strain S7.9)</name>
    <name type="common">Dry rot fungus</name>
    <dbReference type="NCBI Taxonomy" id="578457"/>
    <lineage>
        <taxon>Eukaryota</taxon>
        <taxon>Fungi</taxon>
        <taxon>Dikarya</taxon>
        <taxon>Basidiomycota</taxon>
        <taxon>Agaricomycotina</taxon>
        <taxon>Agaricomycetes</taxon>
        <taxon>Agaricomycetidae</taxon>
        <taxon>Boletales</taxon>
        <taxon>Coniophorineae</taxon>
        <taxon>Serpulaceae</taxon>
        <taxon>Serpula</taxon>
    </lineage>
</organism>
<dbReference type="PROSITE" id="PS50082">
    <property type="entry name" value="WD_REPEATS_2"/>
    <property type="match status" value="1"/>
</dbReference>
<dbReference type="PANTHER" id="PTHR22889:SF0">
    <property type="entry name" value="WD REPEAT-CONTAINING PROTEIN 89"/>
    <property type="match status" value="1"/>
</dbReference>
<dbReference type="Proteomes" id="UP000008064">
    <property type="component" value="Unassembled WGS sequence"/>
</dbReference>
<gene>
    <name evidence="4" type="ORF">SERLADRAFT_460090</name>
</gene>
<feature type="repeat" description="WD" evidence="3">
    <location>
        <begin position="317"/>
        <end position="349"/>
    </location>
</feature>
<protein>
    <submittedName>
        <fullName evidence="4">Uncharacterized protein</fullName>
    </submittedName>
</protein>
<evidence type="ECO:0000256" key="2">
    <source>
        <dbReference type="ARBA" id="ARBA00022737"/>
    </source>
</evidence>
<dbReference type="KEGG" id="sla:SERLADRAFT_460090"/>
<name>F8NPF6_SERL9</name>
<dbReference type="PANTHER" id="PTHR22889">
    <property type="entry name" value="WD REPEAT-CONTAINING PROTEIN 89"/>
    <property type="match status" value="1"/>
</dbReference>
<dbReference type="OrthoDB" id="25131at2759"/>
<dbReference type="InterPro" id="IPR036322">
    <property type="entry name" value="WD40_repeat_dom_sf"/>
</dbReference>
<proteinExistence type="predicted"/>